<protein>
    <submittedName>
        <fullName evidence="1">Uncharacterized protein</fullName>
    </submittedName>
</protein>
<dbReference type="EMBL" id="JAMZEL010000008">
    <property type="protein sequence ID" value="MCP1384442.1"/>
    <property type="molecule type" value="Genomic_DNA"/>
</dbReference>
<evidence type="ECO:0000313" key="1">
    <source>
        <dbReference type="EMBL" id="MCP1384442.1"/>
    </source>
</evidence>
<gene>
    <name evidence="1" type="ORF">NCI00_18535</name>
</gene>
<proteinExistence type="predicted"/>
<reference evidence="1 2" key="1">
    <citation type="submission" date="2022-06" db="EMBL/GenBank/DDBJ databases">
        <title>Runella sp. S5 genome sequencing.</title>
        <authorList>
            <person name="Park S."/>
        </authorList>
    </citation>
    <scope>NUCLEOTIDE SEQUENCE [LARGE SCALE GENOMIC DNA]</scope>
    <source>
        <strain evidence="1 2">S5</strain>
    </source>
</reference>
<organism evidence="1 2">
    <name type="scientific">Runella salmonicolor</name>
    <dbReference type="NCBI Taxonomy" id="2950278"/>
    <lineage>
        <taxon>Bacteria</taxon>
        <taxon>Pseudomonadati</taxon>
        <taxon>Bacteroidota</taxon>
        <taxon>Cytophagia</taxon>
        <taxon>Cytophagales</taxon>
        <taxon>Spirosomataceae</taxon>
        <taxon>Runella</taxon>
    </lineage>
</organism>
<accession>A0ABT1FRV0</accession>
<sequence length="100" mass="11457">MAEFQITISEVLRKIRNGGEKHSFSLTYRKEGGKAGEKENVRNRVAVFESDVREKRDLASITHETQEAGKLHLVDEYGQKFDLFICLLTSYNGKLIDHSK</sequence>
<name>A0ABT1FRV0_9BACT</name>
<evidence type="ECO:0000313" key="2">
    <source>
        <dbReference type="Proteomes" id="UP001204772"/>
    </source>
</evidence>
<comment type="caution">
    <text evidence="1">The sequence shown here is derived from an EMBL/GenBank/DDBJ whole genome shotgun (WGS) entry which is preliminary data.</text>
</comment>
<dbReference type="Proteomes" id="UP001204772">
    <property type="component" value="Unassembled WGS sequence"/>
</dbReference>
<dbReference type="RefSeq" id="WP_253529987.1">
    <property type="nucleotide sequence ID" value="NZ_JAMZEL010000008.1"/>
</dbReference>
<keyword evidence="2" id="KW-1185">Reference proteome</keyword>